<dbReference type="Proteomes" id="UP000570166">
    <property type="component" value="Unassembled WGS sequence"/>
</dbReference>
<sequence>MASESRTTPPGFDELIETRAFSRLQGIVVALVSAILILDGLNLQLLAFSVPSILADWRISKIALAPAVGMTMVGMMAGALLGGALGDRIGRRPALIVTISLFTAMTLGCATAGSVAQLAALRLLSGLGFGACFPNATALVAEWVPKRRVGLAVGLTSVGVPLGGMAGALVTLAVLPHGGWRGCFVAGGILAGGIGLLALAFLPESPAWLSTRGASRHASLERLAARAWSVAEVGASSVDQAGGIAATAIRYRLLGRNNLRVNVGLWLAFFMNMMVANAILAWGTTALSQLRLDLTVALGVAVPYNIASMGMTLLAALLSVRVGSRVLLIGLGVAGAAACMEAALLSQGVVSHTVAPGWLLIGYIVVGGAMGGIQALLFALAAHAYPTQCRARGVGASSALGRLGGIVSGFGGGLALSQGSTAPFFTICGGGLLLVAVGAAVVDRHIRAS</sequence>
<dbReference type="PANTHER" id="PTHR23508:SF10">
    <property type="entry name" value="CARBOXYLIC ACID TRANSPORTER PROTEIN HOMOLOG"/>
    <property type="match status" value="1"/>
</dbReference>
<feature type="transmembrane region" description="Helical" evidence="5">
    <location>
        <begin position="123"/>
        <end position="144"/>
    </location>
</feature>
<dbReference type="AlphaFoldDB" id="A0A838L4U9"/>
<feature type="transmembrane region" description="Helical" evidence="5">
    <location>
        <begin position="422"/>
        <end position="442"/>
    </location>
</feature>
<dbReference type="Gene3D" id="1.20.1250.20">
    <property type="entry name" value="MFS general substrate transporter like domains"/>
    <property type="match status" value="1"/>
</dbReference>
<reference evidence="7 8" key="1">
    <citation type="submission" date="2020-07" db="EMBL/GenBank/DDBJ databases">
        <authorList>
            <person name="Sun Q."/>
        </authorList>
    </citation>
    <scope>NUCLEOTIDE SEQUENCE [LARGE SCALE GENOMIC DNA]</scope>
    <source>
        <strain evidence="7 8">CGMCC 1.13654</strain>
    </source>
</reference>
<dbReference type="GO" id="GO:0005886">
    <property type="term" value="C:plasma membrane"/>
    <property type="evidence" value="ECO:0007669"/>
    <property type="project" value="TreeGrafter"/>
</dbReference>
<evidence type="ECO:0000259" key="6">
    <source>
        <dbReference type="PROSITE" id="PS50850"/>
    </source>
</evidence>
<evidence type="ECO:0000256" key="2">
    <source>
        <dbReference type="ARBA" id="ARBA00022692"/>
    </source>
</evidence>
<evidence type="ECO:0000256" key="1">
    <source>
        <dbReference type="ARBA" id="ARBA00004141"/>
    </source>
</evidence>
<dbReference type="InterPro" id="IPR011701">
    <property type="entry name" value="MFS"/>
</dbReference>
<keyword evidence="3 5" id="KW-1133">Transmembrane helix</keyword>
<keyword evidence="4 5" id="KW-0472">Membrane</keyword>
<dbReference type="InterPro" id="IPR020846">
    <property type="entry name" value="MFS_dom"/>
</dbReference>
<dbReference type="PROSITE" id="PS50850">
    <property type="entry name" value="MFS"/>
    <property type="match status" value="1"/>
</dbReference>
<comment type="caution">
    <text evidence="7">The sequence shown here is derived from an EMBL/GenBank/DDBJ whole genome shotgun (WGS) entry which is preliminary data.</text>
</comment>
<name>A0A838L4U9_9SPHN</name>
<dbReference type="PANTHER" id="PTHR23508">
    <property type="entry name" value="CARBOXYLIC ACID TRANSPORTER PROTEIN HOMOLOG"/>
    <property type="match status" value="1"/>
</dbReference>
<protein>
    <submittedName>
        <fullName evidence="7">MFS transporter</fullName>
    </submittedName>
</protein>
<comment type="subcellular location">
    <subcellularLocation>
        <location evidence="1">Membrane</location>
        <topology evidence="1">Multi-pass membrane protein</topology>
    </subcellularLocation>
</comment>
<feature type="transmembrane region" description="Helical" evidence="5">
    <location>
        <begin position="259"/>
        <end position="282"/>
    </location>
</feature>
<feature type="transmembrane region" description="Helical" evidence="5">
    <location>
        <begin position="394"/>
        <end position="416"/>
    </location>
</feature>
<organism evidence="7 8">
    <name type="scientific">Sphingomonas chungangi</name>
    <dbReference type="NCBI Taxonomy" id="2683589"/>
    <lineage>
        <taxon>Bacteria</taxon>
        <taxon>Pseudomonadati</taxon>
        <taxon>Pseudomonadota</taxon>
        <taxon>Alphaproteobacteria</taxon>
        <taxon>Sphingomonadales</taxon>
        <taxon>Sphingomonadaceae</taxon>
        <taxon>Sphingomonas</taxon>
    </lineage>
</organism>
<dbReference type="GO" id="GO:0046943">
    <property type="term" value="F:carboxylic acid transmembrane transporter activity"/>
    <property type="evidence" value="ECO:0007669"/>
    <property type="project" value="TreeGrafter"/>
</dbReference>
<feature type="transmembrane region" description="Helical" evidence="5">
    <location>
        <begin position="62"/>
        <end position="82"/>
    </location>
</feature>
<evidence type="ECO:0000313" key="8">
    <source>
        <dbReference type="Proteomes" id="UP000570166"/>
    </source>
</evidence>
<dbReference type="EMBL" id="JACEIB010000003">
    <property type="protein sequence ID" value="MBA2933479.1"/>
    <property type="molecule type" value="Genomic_DNA"/>
</dbReference>
<feature type="transmembrane region" description="Helical" evidence="5">
    <location>
        <begin position="151"/>
        <end position="173"/>
    </location>
</feature>
<keyword evidence="2 5" id="KW-0812">Transmembrane</keyword>
<feature type="transmembrane region" description="Helical" evidence="5">
    <location>
        <begin position="94"/>
        <end position="117"/>
    </location>
</feature>
<evidence type="ECO:0000313" key="7">
    <source>
        <dbReference type="EMBL" id="MBA2933479.1"/>
    </source>
</evidence>
<evidence type="ECO:0000256" key="5">
    <source>
        <dbReference type="SAM" id="Phobius"/>
    </source>
</evidence>
<dbReference type="RefSeq" id="WP_160363307.1">
    <property type="nucleotide sequence ID" value="NZ_JACEIB010000003.1"/>
</dbReference>
<feature type="transmembrane region" description="Helical" evidence="5">
    <location>
        <begin position="357"/>
        <end position="382"/>
    </location>
</feature>
<proteinExistence type="predicted"/>
<dbReference type="InterPro" id="IPR036259">
    <property type="entry name" value="MFS_trans_sf"/>
</dbReference>
<evidence type="ECO:0000256" key="4">
    <source>
        <dbReference type="ARBA" id="ARBA00023136"/>
    </source>
</evidence>
<feature type="domain" description="Major facilitator superfamily (MFS) profile" evidence="6">
    <location>
        <begin position="28"/>
        <end position="447"/>
    </location>
</feature>
<feature type="transmembrane region" description="Helical" evidence="5">
    <location>
        <begin position="27"/>
        <end position="50"/>
    </location>
</feature>
<feature type="transmembrane region" description="Helical" evidence="5">
    <location>
        <begin position="179"/>
        <end position="202"/>
    </location>
</feature>
<feature type="transmembrane region" description="Helical" evidence="5">
    <location>
        <begin position="294"/>
        <end position="319"/>
    </location>
</feature>
<feature type="transmembrane region" description="Helical" evidence="5">
    <location>
        <begin position="326"/>
        <end position="345"/>
    </location>
</feature>
<keyword evidence="8" id="KW-1185">Reference proteome</keyword>
<evidence type="ECO:0000256" key="3">
    <source>
        <dbReference type="ARBA" id="ARBA00022989"/>
    </source>
</evidence>
<accession>A0A838L4U9</accession>
<gene>
    <name evidence="7" type="ORF">HZF05_05155</name>
</gene>
<dbReference type="SUPFAM" id="SSF103473">
    <property type="entry name" value="MFS general substrate transporter"/>
    <property type="match status" value="1"/>
</dbReference>
<dbReference type="Pfam" id="PF07690">
    <property type="entry name" value="MFS_1"/>
    <property type="match status" value="1"/>
</dbReference>